<name>A0A0M4MJC9_9SPHN</name>
<dbReference type="EMBL" id="CP012669">
    <property type="protein sequence ID" value="ALE17955.1"/>
    <property type="molecule type" value="Genomic_DNA"/>
</dbReference>
<dbReference type="Proteomes" id="UP000057938">
    <property type="component" value="Chromosome"/>
</dbReference>
<sequence>MIFKGLKRPVSLAIAASLLAVPAAGSLAQEPVNSSVQSVSYADIADLADASEVVIRAQIRKQIEVEPERSPGLAPGHVRLFIEARTLSLISGPAAVGESLRYLVDVPRDSKGRAPKLRKQEVLLFARLVPGRPGELRLVRPEAQLAYSAELEARARPIIAALVAADSPPVVTGVRDALSVPGNLVGESETQIFLETADRSPVSLTVLHRPGREPSWGVSWGEIIDQAARPPQRDTIAWYRLACALPGRLPSSANLSRDPASRSAAERDYALVLGSLGPCMRTLARAD</sequence>
<evidence type="ECO:0000313" key="2">
    <source>
        <dbReference type="EMBL" id="ALE17955.1"/>
    </source>
</evidence>
<dbReference type="KEGG" id="aep:AMC99_02684"/>
<feature type="chain" id="PRO_5005798483" evidence="1">
    <location>
        <begin position="29"/>
        <end position="287"/>
    </location>
</feature>
<organism evidence="2 3">
    <name type="scientific">Altererythrobacter epoxidivorans</name>
    <dbReference type="NCBI Taxonomy" id="361183"/>
    <lineage>
        <taxon>Bacteria</taxon>
        <taxon>Pseudomonadati</taxon>
        <taxon>Pseudomonadota</taxon>
        <taxon>Alphaproteobacteria</taxon>
        <taxon>Sphingomonadales</taxon>
        <taxon>Erythrobacteraceae</taxon>
        <taxon>Altererythrobacter</taxon>
    </lineage>
</organism>
<keyword evidence="3" id="KW-1185">Reference proteome</keyword>
<keyword evidence="1" id="KW-0732">Signal</keyword>
<proteinExistence type="predicted"/>
<accession>A0A0M4MJC9</accession>
<dbReference type="PATRIC" id="fig|361183.4.peg.2637"/>
<dbReference type="STRING" id="361183.AMC99_02684"/>
<evidence type="ECO:0000313" key="3">
    <source>
        <dbReference type="Proteomes" id="UP000057938"/>
    </source>
</evidence>
<dbReference type="AlphaFoldDB" id="A0A0M4MJC9"/>
<gene>
    <name evidence="2" type="ORF">AMC99_02684</name>
</gene>
<protein>
    <submittedName>
        <fullName evidence="2">Uncharacterized protein</fullName>
    </submittedName>
</protein>
<feature type="signal peptide" evidence="1">
    <location>
        <begin position="1"/>
        <end position="28"/>
    </location>
</feature>
<reference evidence="2 3" key="1">
    <citation type="submission" date="2015-09" db="EMBL/GenBank/DDBJ databases">
        <title>Complete genome sequence of a benzo[a]pyrene-degrading bacterium Altererythrobacter epoxidivorans CGMCC 1.7731T.</title>
        <authorList>
            <person name="Li Z."/>
            <person name="Cheng H."/>
            <person name="Huo Y."/>
            <person name="Xu X."/>
        </authorList>
    </citation>
    <scope>NUCLEOTIDE SEQUENCE [LARGE SCALE GENOMIC DNA]</scope>
    <source>
        <strain evidence="2 3">CGMCC 1.7731</strain>
    </source>
</reference>
<evidence type="ECO:0000256" key="1">
    <source>
        <dbReference type="SAM" id="SignalP"/>
    </source>
</evidence>